<keyword evidence="5" id="KW-1185">Reference proteome</keyword>
<reference evidence="4 5" key="1">
    <citation type="submission" date="2024-07" db="EMBL/GenBank/DDBJ databases">
        <authorList>
            <person name="Lee S."/>
            <person name="Kang M."/>
        </authorList>
    </citation>
    <scope>NUCLEOTIDE SEQUENCE [LARGE SCALE GENOMIC DNA]</scope>
    <source>
        <strain evidence="4 5">DS6</strain>
    </source>
</reference>
<accession>A0ABV3SYU2</accession>
<evidence type="ECO:0000259" key="3">
    <source>
        <dbReference type="Pfam" id="PF13458"/>
    </source>
</evidence>
<dbReference type="SUPFAM" id="SSF53822">
    <property type="entry name" value="Periplasmic binding protein-like I"/>
    <property type="match status" value="1"/>
</dbReference>
<name>A0ABV3SYU2_9ACTN</name>
<dbReference type="Proteomes" id="UP001556631">
    <property type="component" value="Unassembled WGS sequence"/>
</dbReference>
<dbReference type="PROSITE" id="PS51257">
    <property type="entry name" value="PROKAR_LIPOPROTEIN"/>
    <property type="match status" value="1"/>
</dbReference>
<keyword evidence="2" id="KW-0732">Signal</keyword>
<evidence type="ECO:0000313" key="5">
    <source>
        <dbReference type="Proteomes" id="UP001556631"/>
    </source>
</evidence>
<protein>
    <submittedName>
        <fullName evidence="4">ABC transporter substrate-binding protein</fullName>
    </submittedName>
</protein>
<comment type="similarity">
    <text evidence="1">Belongs to the leucine-binding protein family.</text>
</comment>
<sequence>MTRTTRRGHRLRGSAGAVALLLVGALALAGCGRDQSSRDEGSAGDSTGVTDTSIKIGATYPLTGVAAPGYSEIPKGVKAYFDYVNDHGGVYDRKIDYVVKDDAYNPTTTSSVTNELVLKDQVFAVMGALGTPTHEAVVDFLNSSKVPDVFVSSGSVTWGDDPTKHPWTFGWQTDYESEGKIIGKWIADNMPHAKVGLFLQNDDFGASGEKGLRQYIDKQIVAVSKYTPGGTDVTPQIAALKAKKADLVVGFNVPSYTALSQLVAMKLNYQPQWFYSNVGSDATLVGSLLANFSKGQVKNGAALLNGVMTTAYLPTVDMTDDPWIQLFEKVWKANGVKGPLSNYEVYGMAQAYTFVQALQAAGKDLTREGLVKVLEEQGGSLTGPVYAPYRFSADSHLGTSGMKVVKLEGGKVQQVTGVETTDIGDAAITNADQEEATPPADGIPPAK</sequence>
<organism evidence="4 5">
    <name type="scientific">Nocardioides eburneus</name>
    <dbReference type="NCBI Taxonomy" id="3231482"/>
    <lineage>
        <taxon>Bacteria</taxon>
        <taxon>Bacillati</taxon>
        <taxon>Actinomycetota</taxon>
        <taxon>Actinomycetes</taxon>
        <taxon>Propionibacteriales</taxon>
        <taxon>Nocardioidaceae</taxon>
        <taxon>Nocardioides</taxon>
    </lineage>
</organism>
<proteinExistence type="inferred from homology"/>
<dbReference type="PANTHER" id="PTHR47235:SF1">
    <property type="entry name" value="BLR6548 PROTEIN"/>
    <property type="match status" value="1"/>
</dbReference>
<gene>
    <name evidence="4" type="ORF">AB3X52_10820</name>
</gene>
<evidence type="ECO:0000313" key="4">
    <source>
        <dbReference type="EMBL" id="MEX0428111.1"/>
    </source>
</evidence>
<dbReference type="Pfam" id="PF13458">
    <property type="entry name" value="Peripla_BP_6"/>
    <property type="match status" value="1"/>
</dbReference>
<dbReference type="PANTHER" id="PTHR47235">
    <property type="entry name" value="BLR6548 PROTEIN"/>
    <property type="match status" value="1"/>
</dbReference>
<evidence type="ECO:0000256" key="1">
    <source>
        <dbReference type="ARBA" id="ARBA00010062"/>
    </source>
</evidence>
<feature type="domain" description="Leucine-binding protein" evidence="3">
    <location>
        <begin position="53"/>
        <end position="410"/>
    </location>
</feature>
<comment type="caution">
    <text evidence="4">The sequence shown here is derived from an EMBL/GenBank/DDBJ whole genome shotgun (WGS) entry which is preliminary data.</text>
</comment>
<dbReference type="RefSeq" id="WP_367994079.1">
    <property type="nucleotide sequence ID" value="NZ_JBFPJR010000016.1"/>
</dbReference>
<dbReference type="EMBL" id="JBFPJR010000016">
    <property type="protein sequence ID" value="MEX0428111.1"/>
    <property type="molecule type" value="Genomic_DNA"/>
</dbReference>
<dbReference type="InterPro" id="IPR028081">
    <property type="entry name" value="Leu-bd"/>
</dbReference>
<evidence type="ECO:0000256" key="2">
    <source>
        <dbReference type="ARBA" id="ARBA00022729"/>
    </source>
</evidence>
<dbReference type="InterPro" id="IPR028082">
    <property type="entry name" value="Peripla_BP_I"/>
</dbReference>
<dbReference type="CDD" id="cd06343">
    <property type="entry name" value="PBP1_ABC_ligand_binding-like"/>
    <property type="match status" value="1"/>
</dbReference>
<dbReference type="Gene3D" id="3.40.50.2300">
    <property type="match status" value="2"/>
</dbReference>